<dbReference type="Proteomes" id="UP000645217">
    <property type="component" value="Unassembled WGS sequence"/>
</dbReference>
<gene>
    <name evidence="9" type="ORF">GCM10007964_36350</name>
</gene>
<keyword evidence="7" id="KW-0812">Transmembrane</keyword>
<feature type="region of interest" description="Disordered" evidence="6">
    <location>
        <begin position="9"/>
        <end position="31"/>
    </location>
</feature>
<dbReference type="AlphaFoldDB" id="A0A917R5N3"/>
<dbReference type="GO" id="GO:0004673">
    <property type="term" value="F:protein histidine kinase activity"/>
    <property type="evidence" value="ECO:0007669"/>
    <property type="project" value="UniProtKB-EC"/>
</dbReference>
<dbReference type="InterPro" id="IPR013587">
    <property type="entry name" value="Nitrate/nitrite_sensing"/>
</dbReference>
<dbReference type="Pfam" id="PF08376">
    <property type="entry name" value="NIT"/>
    <property type="match status" value="1"/>
</dbReference>
<dbReference type="GO" id="GO:0005886">
    <property type="term" value="C:plasma membrane"/>
    <property type="evidence" value="ECO:0007669"/>
    <property type="project" value="TreeGrafter"/>
</dbReference>
<dbReference type="EC" id="2.7.13.3" evidence="2"/>
<reference evidence="9" key="2">
    <citation type="submission" date="2020-09" db="EMBL/GenBank/DDBJ databases">
        <authorList>
            <person name="Sun Q."/>
            <person name="Ohkuma M."/>
        </authorList>
    </citation>
    <scope>NUCLEOTIDE SEQUENCE</scope>
    <source>
        <strain evidence="9">JCM 13064</strain>
    </source>
</reference>
<feature type="transmembrane region" description="Helical" evidence="7">
    <location>
        <begin position="42"/>
        <end position="60"/>
    </location>
</feature>
<dbReference type="EMBL" id="BMNT01000019">
    <property type="protein sequence ID" value="GGK90432.1"/>
    <property type="molecule type" value="Genomic_DNA"/>
</dbReference>
<dbReference type="PROSITE" id="PS50906">
    <property type="entry name" value="NIT"/>
    <property type="match status" value="1"/>
</dbReference>
<protein>
    <recommendedName>
        <fullName evidence="2">histidine kinase</fullName>
        <ecNumber evidence="2">2.7.13.3</ecNumber>
    </recommendedName>
</protein>
<keyword evidence="7" id="KW-1133">Transmembrane helix</keyword>
<evidence type="ECO:0000256" key="6">
    <source>
        <dbReference type="SAM" id="MobiDB-lite"/>
    </source>
</evidence>
<dbReference type="InterPro" id="IPR050428">
    <property type="entry name" value="TCS_sensor_his_kinase"/>
</dbReference>
<dbReference type="PANTHER" id="PTHR45436">
    <property type="entry name" value="SENSOR HISTIDINE KINASE YKOH"/>
    <property type="match status" value="1"/>
</dbReference>
<dbReference type="Gene3D" id="3.30.565.10">
    <property type="entry name" value="Histidine kinase-like ATPase, C-terminal domain"/>
    <property type="match status" value="1"/>
</dbReference>
<evidence type="ECO:0000256" key="1">
    <source>
        <dbReference type="ARBA" id="ARBA00000085"/>
    </source>
</evidence>
<dbReference type="Pfam" id="PF02518">
    <property type="entry name" value="HATPase_c"/>
    <property type="match status" value="1"/>
</dbReference>
<comment type="caution">
    <text evidence="9">The sequence shown here is derived from an EMBL/GenBank/DDBJ whole genome shotgun (WGS) entry which is preliminary data.</text>
</comment>
<keyword evidence="7" id="KW-0472">Membrane</keyword>
<dbReference type="InterPro" id="IPR010910">
    <property type="entry name" value="Nitrate/nitrite_sensing_bac"/>
</dbReference>
<feature type="domain" description="NIT" evidence="8">
    <location>
        <begin position="83"/>
        <end position="329"/>
    </location>
</feature>
<feature type="region of interest" description="Disordered" evidence="6">
    <location>
        <begin position="659"/>
        <end position="685"/>
    </location>
</feature>
<dbReference type="PANTHER" id="PTHR45436:SF5">
    <property type="entry name" value="SENSOR HISTIDINE KINASE TRCS"/>
    <property type="match status" value="1"/>
</dbReference>
<evidence type="ECO:0000313" key="9">
    <source>
        <dbReference type="EMBL" id="GGK90432.1"/>
    </source>
</evidence>
<organism evidence="9 10">
    <name type="scientific">Sphaerisporangium melleum</name>
    <dbReference type="NCBI Taxonomy" id="321316"/>
    <lineage>
        <taxon>Bacteria</taxon>
        <taxon>Bacillati</taxon>
        <taxon>Actinomycetota</taxon>
        <taxon>Actinomycetes</taxon>
        <taxon>Streptosporangiales</taxon>
        <taxon>Streptosporangiaceae</taxon>
        <taxon>Sphaerisporangium</taxon>
    </lineage>
</organism>
<evidence type="ECO:0000313" key="10">
    <source>
        <dbReference type="Proteomes" id="UP000645217"/>
    </source>
</evidence>
<reference evidence="9" key="1">
    <citation type="journal article" date="2014" name="Int. J. Syst. Evol. Microbiol.">
        <title>Complete genome sequence of Corynebacterium casei LMG S-19264T (=DSM 44701T), isolated from a smear-ripened cheese.</title>
        <authorList>
            <consortium name="US DOE Joint Genome Institute (JGI-PGF)"/>
            <person name="Walter F."/>
            <person name="Albersmeier A."/>
            <person name="Kalinowski J."/>
            <person name="Ruckert C."/>
        </authorList>
    </citation>
    <scope>NUCLEOTIDE SEQUENCE</scope>
    <source>
        <strain evidence="9">JCM 13064</strain>
    </source>
</reference>
<name>A0A917R5N3_9ACTN</name>
<evidence type="ECO:0000259" key="8">
    <source>
        <dbReference type="PROSITE" id="PS50906"/>
    </source>
</evidence>
<evidence type="ECO:0000256" key="4">
    <source>
        <dbReference type="ARBA" id="ARBA00022679"/>
    </source>
</evidence>
<comment type="catalytic activity">
    <reaction evidence="1">
        <text>ATP + protein L-histidine = ADP + protein N-phospho-L-histidine.</text>
        <dbReference type="EC" id="2.7.13.3"/>
    </reaction>
</comment>
<evidence type="ECO:0000256" key="2">
    <source>
        <dbReference type="ARBA" id="ARBA00012438"/>
    </source>
</evidence>
<keyword evidence="4" id="KW-0808">Transferase</keyword>
<evidence type="ECO:0000256" key="3">
    <source>
        <dbReference type="ARBA" id="ARBA00022553"/>
    </source>
</evidence>
<accession>A0A917R5N3</accession>
<keyword evidence="10" id="KW-1185">Reference proteome</keyword>
<dbReference type="GO" id="GO:0000160">
    <property type="term" value="P:phosphorelay signal transduction system"/>
    <property type="evidence" value="ECO:0007669"/>
    <property type="project" value="TreeGrafter"/>
</dbReference>
<keyword evidence="5" id="KW-0418">Kinase</keyword>
<dbReference type="InterPro" id="IPR003594">
    <property type="entry name" value="HATPase_dom"/>
</dbReference>
<dbReference type="SMART" id="SM00387">
    <property type="entry name" value="HATPase_c"/>
    <property type="match status" value="1"/>
</dbReference>
<evidence type="ECO:0000256" key="7">
    <source>
        <dbReference type="SAM" id="Phobius"/>
    </source>
</evidence>
<proteinExistence type="predicted"/>
<dbReference type="SUPFAM" id="SSF55874">
    <property type="entry name" value="ATPase domain of HSP90 chaperone/DNA topoisomerase II/histidine kinase"/>
    <property type="match status" value="1"/>
</dbReference>
<sequence length="685" mass="74422">MGTSLAAIRTKVRAASPRRTSRRPNARRGDMASQNRTIRFKLYSLLSLPIVALIAIWITMTGHLVGDFFDLRRAVTLFDQVATPAAGLAGHLQQERQLTAVYLSGTGPDGGRLSAARAETDQAVSLFHQRATSLEAQSATGPETVHSVAELERQLHRLGELRQETDGRMLSRLAAIRGYTEIQDTLYQMYDQLVTVPDLALYRKAVGLQTVVRSRELLSQEEALLSGAILQGVLGDEERRTFADMVSGRRLLLSRGTDALDTELRRPYDDLVASADYKRLTTMENQVIAQGRAPEQAAAWPPLAATLGSRLDQVATGRAALLNDRTDATASGIIAQIVASAGLGLVAILMAVVLSARFGRGLAQELADLRSAAIDLADVRLPRVVAKLRVGKPVDVESEAPPILVTGTTMEVQDVAHAFSTVRRTAVEAAVGQAELRNGVSLVFRNLARRNQSLLHRQLTQLDAMQRKTSAPDSLADLFRLDHLTTRMRRQAEGLIILSGAPAGRAWRKPVPMHDVVRGSVAEVEDYTRVTVLPMSDASLVGTAVADVIHMLAELIENATVFSPPSTRVNIRGELVGRGFAVEVEDRGLGMGDTDRAEINRRLANPPEFDLADSDRLGLFVVSQLAERHNIRVTLRRSPYGGTTAVVLLPHELIITAVDDDLPPDPDHEFTPRPATAPEPGGNLV</sequence>
<keyword evidence="3" id="KW-0597">Phosphoprotein</keyword>
<dbReference type="InterPro" id="IPR036890">
    <property type="entry name" value="HATPase_C_sf"/>
</dbReference>
<evidence type="ECO:0000256" key="5">
    <source>
        <dbReference type="ARBA" id="ARBA00022777"/>
    </source>
</evidence>